<evidence type="ECO:0000259" key="1">
    <source>
        <dbReference type="PROSITE" id="PS50878"/>
    </source>
</evidence>
<comment type="caution">
    <text evidence="2">The sequence shown here is derived from an EMBL/GenBank/DDBJ whole genome shotgun (WGS) entry which is preliminary data.</text>
</comment>
<proteinExistence type="predicted"/>
<gene>
    <name evidence="2" type="ORF">ADUPG1_009198</name>
</gene>
<feature type="non-terminal residue" evidence="2">
    <location>
        <position position="97"/>
    </location>
</feature>
<evidence type="ECO:0000313" key="3">
    <source>
        <dbReference type="Proteomes" id="UP001057375"/>
    </source>
</evidence>
<sequence>MATEVARRTNQNCYLLLCDIKGAFDNLHLDTVADGLEALPVSRELKQRVYSNVADRYLATAEDLFIPARGVPQGNPLSPLEFSYGINDPLKEAGKLA</sequence>
<feature type="domain" description="Reverse transcriptase" evidence="1">
    <location>
        <begin position="1"/>
        <end position="97"/>
    </location>
</feature>
<organism evidence="2 3">
    <name type="scientific">Aduncisulcus paluster</name>
    <dbReference type="NCBI Taxonomy" id="2918883"/>
    <lineage>
        <taxon>Eukaryota</taxon>
        <taxon>Metamonada</taxon>
        <taxon>Carpediemonas-like organisms</taxon>
        <taxon>Aduncisulcus</taxon>
    </lineage>
</organism>
<reference evidence="2" key="1">
    <citation type="submission" date="2022-03" db="EMBL/GenBank/DDBJ databases">
        <title>Draft genome sequence of Aduncisulcus paluster, a free-living microaerophilic Fornicata.</title>
        <authorList>
            <person name="Yuyama I."/>
            <person name="Kume K."/>
            <person name="Tamura T."/>
            <person name="Inagaki Y."/>
            <person name="Hashimoto T."/>
        </authorList>
    </citation>
    <scope>NUCLEOTIDE SEQUENCE</scope>
    <source>
        <strain evidence="2">NY0171</strain>
    </source>
</reference>
<dbReference type="PROSITE" id="PS50878">
    <property type="entry name" value="RT_POL"/>
    <property type="match status" value="1"/>
</dbReference>
<keyword evidence="3" id="KW-1185">Reference proteome</keyword>
<name>A0ABQ5KUP9_9EUKA</name>
<protein>
    <recommendedName>
        <fullName evidence="1">Reverse transcriptase domain-containing protein</fullName>
    </recommendedName>
</protein>
<dbReference type="EMBL" id="BQXS01011158">
    <property type="protein sequence ID" value="GKT36185.1"/>
    <property type="molecule type" value="Genomic_DNA"/>
</dbReference>
<dbReference type="InterPro" id="IPR000477">
    <property type="entry name" value="RT_dom"/>
</dbReference>
<accession>A0ABQ5KUP9</accession>
<evidence type="ECO:0000313" key="2">
    <source>
        <dbReference type="EMBL" id="GKT36185.1"/>
    </source>
</evidence>
<dbReference type="Proteomes" id="UP001057375">
    <property type="component" value="Unassembled WGS sequence"/>
</dbReference>
<dbReference type="Pfam" id="PF00078">
    <property type="entry name" value="RVT_1"/>
    <property type="match status" value="1"/>
</dbReference>